<evidence type="ECO:0000256" key="1">
    <source>
        <dbReference type="ARBA" id="ARBA00004571"/>
    </source>
</evidence>
<keyword evidence="3 11" id="KW-1134">Transmembrane beta strand</keyword>
<keyword evidence="4" id="KW-0410">Iron transport</keyword>
<evidence type="ECO:0000256" key="4">
    <source>
        <dbReference type="ARBA" id="ARBA00022496"/>
    </source>
</evidence>
<keyword evidence="16" id="KW-0675">Receptor</keyword>
<dbReference type="RefSeq" id="WP_188567312.1">
    <property type="nucleotide sequence ID" value="NZ_BMED01000003.1"/>
</dbReference>
<keyword evidence="10 11" id="KW-0998">Cell outer membrane</keyword>
<evidence type="ECO:0000256" key="2">
    <source>
        <dbReference type="ARBA" id="ARBA00022448"/>
    </source>
</evidence>
<evidence type="ECO:0000256" key="12">
    <source>
        <dbReference type="RuleBase" id="RU003357"/>
    </source>
</evidence>
<reference evidence="16" key="1">
    <citation type="journal article" date="2014" name="Int. J. Syst. Evol. Microbiol.">
        <title>Complete genome sequence of Corynebacterium casei LMG S-19264T (=DSM 44701T), isolated from a smear-ripened cheese.</title>
        <authorList>
            <consortium name="US DOE Joint Genome Institute (JGI-PGF)"/>
            <person name="Walter F."/>
            <person name="Albersmeier A."/>
            <person name="Kalinowski J."/>
            <person name="Ruckert C."/>
        </authorList>
    </citation>
    <scope>NUCLEOTIDE SEQUENCE</scope>
    <source>
        <strain evidence="16">CGMCC 1.10998</strain>
    </source>
</reference>
<protein>
    <submittedName>
        <fullName evidence="16">TonB-dependent receptor</fullName>
    </submittedName>
</protein>
<evidence type="ECO:0000259" key="14">
    <source>
        <dbReference type="Pfam" id="PF00593"/>
    </source>
</evidence>
<dbReference type="PANTHER" id="PTHR32552">
    <property type="entry name" value="FERRICHROME IRON RECEPTOR-RELATED"/>
    <property type="match status" value="1"/>
</dbReference>
<dbReference type="PROSITE" id="PS52016">
    <property type="entry name" value="TONB_DEPENDENT_REC_3"/>
    <property type="match status" value="1"/>
</dbReference>
<evidence type="ECO:0000256" key="8">
    <source>
        <dbReference type="ARBA" id="ARBA00023077"/>
    </source>
</evidence>
<dbReference type="Pfam" id="PF07715">
    <property type="entry name" value="Plug"/>
    <property type="match status" value="1"/>
</dbReference>
<dbReference type="InterPro" id="IPR036942">
    <property type="entry name" value="Beta-barrel_TonB_sf"/>
</dbReference>
<feature type="signal peptide" evidence="13">
    <location>
        <begin position="1"/>
        <end position="35"/>
    </location>
</feature>
<dbReference type="AlphaFoldDB" id="A0A916UR50"/>
<accession>A0A916UR50</accession>
<feature type="domain" description="TonB-dependent receptor-like beta-barrel" evidence="14">
    <location>
        <begin position="316"/>
        <end position="772"/>
    </location>
</feature>
<keyword evidence="8 12" id="KW-0798">TonB box</keyword>
<name>A0A916UR50_9BURK</name>
<evidence type="ECO:0000256" key="5">
    <source>
        <dbReference type="ARBA" id="ARBA00022692"/>
    </source>
</evidence>
<evidence type="ECO:0000256" key="13">
    <source>
        <dbReference type="SAM" id="SignalP"/>
    </source>
</evidence>
<dbReference type="Gene3D" id="2.40.170.20">
    <property type="entry name" value="TonB-dependent receptor, beta-barrel domain"/>
    <property type="match status" value="1"/>
</dbReference>
<keyword evidence="5 11" id="KW-0812">Transmembrane</keyword>
<dbReference type="SUPFAM" id="SSF56935">
    <property type="entry name" value="Porins"/>
    <property type="match status" value="1"/>
</dbReference>
<keyword evidence="6" id="KW-0408">Iron</keyword>
<keyword evidence="2 11" id="KW-0813">Transport</keyword>
<dbReference type="Proteomes" id="UP000637423">
    <property type="component" value="Unassembled WGS sequence"/>
</dbReference>
<feature type="domain" description="TonB-dependent receptor plug" evidence="15">
    <location>
        <begin position="54"/>
        <end position="160"/>
    </location>
</feature>
<evidence type="ECO:0000256" key="6">
    <source>
        <dbReference type="ARBA" id="ARBA00023004"/>
    </source>
</evidence>
<dbReference type="InterPro" id="IPR012910">
    <property type="entry name" value="Plug_dom"/>
</dbReference>
<keyword evidence="9 11" id="KW-0472">Membrane</keyword>
<evidence type="ECO:0000313" key="17">
    <source>
        <dbReference type="Proteomes" id="UP000637423"/>
    </source>
</evidence>
<proteinExistence type="inferred from homology"/>
<evidence type="ECO:0000313" key="16">
    <source>
        <dbReference type="EMBL" id="GGC84138.1"/>
    </source>
</evidence>
<dbReference type="GO" id="GO:0006826">
    <property type="term" value="P:iron ion transport"/>
    <property type="evidence" value="ECO:0007669"/>
    <property type="project" value="UniProtKB-KW"/>
</dbReference>
<comment type="similarity">
    <text evidence="11 12">Belongs to the TonB-dependent receptor family.</text>
</comment>
<evidence type="ECO:0000256" key="7">
    <source>
        <dbReference type="ARBA" id="ARBA00023065"/>
    </source>
</evidence>
<dbReference type="GO" id="GO:0009279">
    <property type="term" value="C:cell outer membrane"/>
    <property type="evidence" value="ECO:0007669"/>
    <property type="project" value="UniProtKB-SubCell"/>
</dbReference>
<evidence type="ECO:0000256" key="10">
    <source>
        <dbReference type="ARBA" id="ARBA00023237"/>
    </source>
</evidence>
<keyword evidence="7" id="KW-0406">Ion transport</keyword>
<keyword evidence="13" id="KW-0732">Signal</keyword>
<comment type="caution">
    <text evidence="16">The sequence shown here is derived from an EMBL/GenBank/DDBJ whole genome shotgun (WGS) entry which is preliminary data.</text>
</comment>
<evidence type="ECO:0000256" key="3">
    <source>
        <dbReference type="ARBA" id="ARBA00022452"/>
    </source>
</evidence>
<dbReference type="EMBL" id="BMED01000003">
    <property type="protein sequence ID" value="GGC84138.1"/>
    <property type="molecule type" value="Genomic_DNA"/>
</dbReference>
<sequence>MKMNKRKLVISISQALLGSGIAGVASLGVSSAALADDDIATVVVTAQSRSQSAQAVPIAMQILSADQISKLAATNLSSINGYIPGLNVDGNQPTQPYYTLRGIGTSDFGIGTDSPVGVYVDGVYSGKTGGALMTFNDVQRVEVLKGPQGTLFGRNSAAGAISVITKEPTRTFEADITARLGKYGTQYVDGVINVPLGDKAALRFSAVGSKSDGWNTDAATGQKYKGDNDWGTRATLLLNAPAETKLLLSWEHEFLNTRARPAISLIQPAAPGALPSFPPDPSTYVDPRTGPLYNDAVGNREAKKFDGVTLRIEKPFGWATFNSTTAYRHFNSVNREDEDGTNRIQTYLDTANIESNTTWQQEFKLSGKNDTVDWLAGASYFSEKARQNSQINTYTDSFDTLFNNVAGLPVYSLLNGAAQQFGLPVNLFGNTWQENMFNRGDNKAYAVYGDAIWHLTPKMNLTTGIRFSRDEKEFSWYAPTRISPGVDGSLALFNQVGFFPGLVQAGAISADQAALIQSLMSTNQLISNAGAALAPYSTKRQWNDTSPRVLLDYHLTPDVMFYGSVSKGYQSGGYNTLQIGSKYDPEEVWNYEAGIKSNLRDYHLVLNASVFSYKFTNLQSLSLVAGGNSVGVPAYQVVSSDQKANGFDLEARWQPMPALRMYLTTEYIDQKYKDYVANDGTNLSGQPVGTPKWSAATGFDYTWHNIAGGHLNLTMQHAYTGATRCNDDSVAQGSCLRTPRFTVGSAMQRTDARIGWTNDSQSWGVSIFANNLFDKRYVYNVSNITASFGTPFASITAPRMVGIEFKASL</sequence>
<comment type="subcellular location">
    <subcellularLocation>
        <location evidence="1 11">Cell outer membrane</location>
        <topology evidence="1 11">Multi-pass membrane protein</topology>
    </subcellularLocation>
</comment>
<reference evidence="16" key="2">
    <citation type="submission" date="2020-09" db="EMBL/GenBank/DDBJ databases">
        <authorList>
            <person name="Sun Q."/>
            <person name="Zhou Y."/>
        </authorList>
    </citation>
    <scope>NUCLEOTIDE SEQUENCE</scope>
    <source>
        <strain evidence="16">CGMCC 1.10998</strain>
    </source>
</reference>
<dbReference type="PANTHER" id="PTHR32552:SF81">
    <property type="entry name" value="TONB-DEPENDENT OUTER MEMBRANE RECEPTOR"/>
    <property type="match status" value="1"/>
</dbReference>
<feature type="chain" id="PRO_5037242474" evidence="13">
    <location>
        <begin position="36"/>
        <end position="809"/>
    </location>
</feature>
<dbReference type="Pfam" id="PF00593">
    <property type="entry name" value="TonB_dep_Rec_b-barrel"/>
    <property type="match status" value="1"/>
</dbReference>
<dbReference type="InterPro" id="IPR039426">
    <property type="entry name" value="TonB-dep_rcpt-like"/>
</dbReference>
<gene>
    <name evidence="16" type="ORF">GCM10011396_34360</name>
</gene>
<evidence type="ECO:0000256" key="9">
    <source>
        <dbReference type="ARBA" id="ARBA00023136"/>
    </source>
</evidence>
<evidence type="ECO:0000259" key="15">
    <source>
        <dbReference type="Pfam" id="PF07715"/>
    </source>
</evidence>
<organism evidence="16 17">
    <name type="scientific">Undibacterium terreum</name>
    <dbReference type="NCBI Taxonomy" id="1224302"/>
    <lineage>
        <taxon>Bacteria</taxon>
        <taxon>Pseudomonadati</taxon>
        <taxon>Pseudomonadota</taxon>
        <taxon>Betaproteobacteria</taxon>
        <taxon>Burkholderiales</taxon>
        <taxon>Oxalobacteraceae</taxon>
        <taxon>Undibacterium</taxon>
    </lineage>
</organism>
<evidence type="ECO:0000256" key="11">
    <source>
        <dbReference type="PROSITE-ProRule" id="PRU01360"/>
    </source>
</evidence>
<dbReference type="InterPro" id="IPR000531">
    <property type="entry name" value="Beta-barrel_TonB"/>
</dbReference>
<keyword evidence="17" id="KW-1185">Reference proteome</keyword>